<evidence type="ECO:0000256" key="1">
    <source>
        <dbReference type="SAM" id="MobiDB-lite"/>
    </source>
</evidence>
<comment type="caution">
    <text evidence="3">The sequence shown here is derived from an EMBL/GenBank/DDBJ whole genome shotgun (WGS) entry which is preliminary data.</text>
</comment>
<name>A0A9P4NZM1_9PEZI</name>
<feature type="compositionally biased region" description="Basic and acidic residues" evidence="1">
    <location>
        <begin position="296"/>
        <end position="326"/>
    </location>
</feature>
<gene>
    <name evidence="3" type="ORF">EJ08DRAFT_605971</name>
</gene>
<feature type="region of interest" description="Disordered" evidence="1">
    <location>
        <begin position="286"/>
        <end position="368"/>
    </location>
</feature>
<proteinExistence type="predicted"/>
<feature type="transmembrane region" description="Helical" evidence="2">
    <location>
        <begin position="399"/>
        <end position="416"/>
    </location>
</feature>
<keyword evidence="2" id="KW-0472">Membrane</keyword>
<evidence type="ECO:0000313" key="3">
    <source>
        <dbReference type="EMBL" id="KAF2434577.1"/>
    </source>
</evidence>
<sequence>MANGTTTTTMPSYMNDSLGSLSNSLGSLSNPSSRAQASQIAKTYRQAGQLFLTRRLPEALSTIEPIITPESVEQNDGHHSHTNGTTVGSAPIASASRGARIKVWGFYLTFLNAVVELGPEEGKQAFGSTKWKYLVNKARDGTVWEDIVQVGYHGIEGNVDGDVVINLATLLLTHSPSQKLNQNRLETYLSAISHPSFDITSALTTPRLRRTHSAASGTNTPRDLHTNLKLLELYTLHVLPRNQEWDYAREFIMMSEVLDDERKEGFLQALHGLREEQEETAIKEREIQKQQQEQMEQQRRKEEEIRQAELRRVDDEASRRKEESKRQQQQQQKPPDPSSPSSSKSGRNGPGTSRKIPVPKKDVTRRPPPASFYKRAAGMIAALQTLLLNTAQSLSNNPMALMRAVLFLLMFALAFGKQEVRERVRRMLRQIWAKISGTVGMGVKVSYI</sequence>
<organism evidence="3 4">
    <name type="scientific">Tothia fuscella</name>
    <dbReference type="NCBI Taxonomy" id="1048955"/>
    <lineage>
        <taxon>Eukaryota</taxon>
        <taxon>Fungi</taxon>
        <taxon>Dikarya</taxon>
        <taxon>Ascomycota</taxon>
        <taxon>Pezizomycotina</taxon>
        <taxon>Dothideomycetes</taxon>
        <taxon>Pleosporomycetidae</taxon>
        <taxon>Venturiales</taxon>
        <taxon>Cylindrosympodiaceae</taxon>
        <taxon>Tothia</taxon>
    </lineage>
</organism>
<evidence type="ECO:0000313" key="4">
    <source>
        <dbReference type="Proteomes" id="UP000800235"/>
    </source>
</evidence>
<evidence type="ECO:0000256" key="2">
    <source>
        <dbReference type="SAM" id="Phobius"/>
    </source>
</evidence>
<evidence type="ECO:0008006" key="5">
    <source>
        <dbReference type="Google" id="ProtNLM"/>
    </source>
</evidence>
<accession>A0A9P4NZM1</accession>
<feature type="region of interest" description="Disordered" evidence="1">
    <location>
        <begin position="69"/>
        <end position="89"/>
    </location>
</feature>
<keyword evidence="4" id="KW-1185">Reference proteome</keyword>
<dbReference type="OrthoDB" id="3981028at2759"/>
<dbReference type="Proteomes" id="UP000800235">
    <property type="component" value="Unassembled WGS sequence"/>
</dbReference>
<dbReference type="EMBL" id="MU007016">
    <property type="protein sequence ID" value="KAF2434577.1"/>
    <property type="molecule type" value="Genomic_DNA"/>
</dbReference>
<reference evidence="3" key="1">
    <citation type="journal article" date="2020" name="Stud. Mycol.">
        <title>101 Dothideomycetes genomes: a test case for predicting lifestyles and emergence of pathogens.</title>
        <authorList>
            <person name="Haridas S."/>
            <person name="Albert R."/>
            <person name="Binder M."/>
            <person name="Bloem J."/>
            <person name="Labutti K."/>
            <person name="Salamov A."/>
            <person name="Andreopoulos B."/>
            <person name="Baker S."/>
            <person name="Barry K."/>
            <person name="Bills G."/>
            <person name="Bluhm B."/>
            <person name="Cannon C."/>
            <person name="Castanera R."/>
            <person name="Culley D."/>
            <person name="Daum C."/>
            <person name="Ezra D."/>
            <person name="Gonzalez J."/>
            <person name="Henrissat B."/>
            <person name="Kuo A."/>
            <person name="Liang C."/>
            <person name="Lipzen A."/>
            <person name="Lutzoni F."/>
            <person name="Magnuson J."/>
            <person name="Mondo S."/>
            <person name="Nolan M."/>
            <person name="Ohm R."/>
            <person name="Pangilinan J."/>
            <person name="Park H.-J."/>
            <person name="Ramirez L."/>
            <person name="Alfaro M."/>
            <person name="Sun H."/>
            <person name="Tritt A."/>
            <person name="Yoshinaga Y."/>
            <person name="Zwiers L.-H."/>
            <person name="Turgeon B."/>
            <person name="Goodwin S."/>
            <person name="Spatafora J."/>
            <person name="Crous P."/>
            <person name="Grigoriev I."/>
        </authorList>
    </citation>
    <scope>NUCLEOTIDE SEQUENCE</scope>
    <source>
        <strain evidence="3">CBS 130266</strain>
    </source>
</reference>
<keyword evidence="2" id="KW-0812">Transmembrane</keyword>
<protein>
    <recommendedName>
        <fullName evidence="5">Peroxin 26</fullName>
    </recommendedName>
</protein>
<feature type="compositionally biased region" description="Low complexity" evidence="1">
    <location>
        <begin position="327"/>
        <end position="345"/>
    </location>
</feature>
<dbReference type="AlphaFoldDB" id="A0A9P4NZM1"/>
<keyword evidence="2" id="KW-1133">Transmembrane helix</keyword>